<keyword evidence="2" id="KW-1185">Reference proteome</keyword>
<organism evidence="1 2">
    <name type="scientific">Melipona bicolor</name>
    <dbReference type="NCBI Taxonomy" id="60889"/>
    <lineage>
        <taxon>Eukaryota</taxon>
        <taxon>Metazoa</taxon>
        <taxon>Ecdysozoa</taxon>
        <taxon>Arthropoda</taxon>
        <taxon>Hexapoda</taxon>
        <taxon>Insecta</taxon>
        <taxon>Pterygota</taxon>
        <taxon>Neoptera</taxon>
        <taxon>Endopterygota</taxon>
        <taxon>Hymenoptera</taxon>
        <taxon>Apocrita</taxon>
        <taxon>Aculeata</taxon>
        <taxon>Apoidea</taxon>
        <taxon>Anthophila</taxon>
        <taxon>Apidae</taxon>
        <taxon>Melipona</taxon>
    </lineage>
</organism>
<name>A0AA40GFJ3_9HYME</name>
<comment type="caution">
    <text evidence="1">The sequence shown here is derived from an EMBL/GenBank/DDBJ whole genome shotgun (WGS) entry which is preliminary data.</text>
</comment>
<sequence>MDLSVKDSHLSDLSNAPHLKKKKEMYVQSFIRPNARQTGQFRKKLSINAAKRYESKLQKFVETGRRTRSIEHLDKSRFPLGNLSSGLYRFPAISVVRRSTSQATRPLERATDPSIPSCRKGNFPFRFLPQPEDRGVLSNFLCRTTNTVEAPLRFTFVHSTYSTCTCIFKTAWSRFARRSDCRFQTTVPRRDDLFAKSAKRSSQHRERSFRGFCAKCFGCESTT</sequence>
<dbReference type="EMBL" id="JAHYIQ010000001">
    <property type="protein sequence ID" value="KAK1136936.1"/>
    <property type="molecule type" value="Genomic_DNA"/>
</dbReference>
<evidence type="ECO:0000313" key="1">
    <source>
        <dbReference type="EMBL" id="KAK1136936.1"/>
    </source>
</evidence>
<proteinExistence type="predicted"/>
<protein>
    <submittedName>
        <fullName evidence="1">Uncharacterized protein</fullName>
    </submittedName>
</protein>
<accession>A0AA40GFJ3</accession>
<reference evidence="1" key="1">
    <citation type="submission" date="2021-10" db="EMBL/GenBank/DDBJ databases">
        <title>Melipona bicolor Genome sequencing and assembly.</title>
        <authorList>
            <person name="Araujo N.S."/>
            <person name="Arias M.C."/>
        </authorList>
    </citation>
    <scope>NUCLEOTIDE SEQUENCE</scope>
    <source>
        <strain evidence="1">USP_2M_L1-L4_2017</strain>
        <tissue evidence="1">Whole body</tissue>
    </source>
</reference>
<evidence type="ECO:0000313" key="2">
    <source>
        <dbReference type="Proteomes" id="UP001177670"/>
    </source>
</evidence>
<dbReference type="Proteomes" id="UP001177670">
    <property type="component" value="Unassembled WGS sequence"/>
</dbReference>
<gene>
    <name evidence="1" type="ORF">K0M31_001468</name>
</gene>
<dbReference type="AlphaFoldDB" id="A0AA40GFJ3"/>